<accession>A0A917SSW3</accession>
<dbReference type="Pfam" id="PF19289">
    <property type="entry name" value="PmbA_TldD_3rd"/>
    <property type="match status" value="1"/>
</dbReference>
<evidence type="ECO:0000313" key="5">
    <source>
        <dbReference type="EMBL" id="GGL96134.1"/>
    </source>
</evidence>
<evidence type="ECO:0000256" key="1">
    <source>
        <dbReference type="ARBA" id="ARBA00005836"/>
    </source>
</evidence>
<proteinExistence type="inferred from homology"/>
<sequence length="481" mass="49827">MTGAAGLPDLAGIVDRALAAASAATAVPTDDVVVLASTTSEANLRWANTTVTTNGTSESLSWTVVSVVGGATGTASGSVVDLGSPDGIEAVVRRSAEAARAAAAAGPSRDAASLVRPEEAGGSDAGWDAAPARTDFDVYRPLLDGLDRAFDAVRSADQVLYGFARHEVSTTCLGTSTGLRRRWVQPTGTLELNAKSADLSRSAWSGTSTADFADVDAAAVVAATAALQQRLDWARRRIELPAGRYDTVLPPTAVADFMVYLLWSAGARAAAEGHSAFSAPGGGTRIGERLTGLPLTLSSDPALPGLETAPFVLAGASGVDIAVFDNGAPVPRLDLVRDGTVAGLATTRRFAADAGLPFTPATDNVALTGGEDGCTAADLAGSLDRGLLVTSQWYLREVDPMTLLLTGLTRDGVFLVERGEIVGAVTNYRFNMSPLDVLRQAARVGTTERTLSREWSDWFTRSAMPPVLVEGFNMSSVSQAQ</sequence>
<dbReference type="Pfam" id="PF01523">
    <property type="entry name" value="PmbA_TldD_1st"/>
    <property type="match status" value="1"/>
</dbReference>
<dbReference type="InterPro" id="IPR045569">
    <property type="entry name" value="Metalloprtase-TldD/E_C"/>
</dbReference>
<name>A0A917SSW3_9ACTN</name>
<reference evidence="5" key="2">
    <citation type="submission" date="2020-09" db="EMBL/GenBank/DDBJ databases">
        <authorList>
            <person name="Sun Q."/>
            <person name="Zhou Y."/>
        </authorList>
    </citation>
    <scope>NUCLEOTIDE SEQUENCE</scope>
    <source>
        <strain evidence="5">CGMCC 4.7308</strain>
    </source>
</reference>
<dbReference type="InterPro" id="IPR036059">
    <property type="entry name" value="TldD/PmbA_sf"/>
</dbReference>
<organism evidence="5 6">
    <name type="scientific">Nakamurella endophytica</name>
    <dbReference type="NCBI Taxonomy" id="1748367"/>
    <lineage>
        <taxon>Bacteria</taxon>
        <taxon>Bacillati</taxon>
        <taxon>Actinomycetota</taxon>
        <taxon>Actinomycetes</taxon>
        <taxon>Nakamurellales</taxon>
        <taxon>Nakamurellaceae</taxon>
        <taxon>Nakamurella</taxon>
    </lineage>
</organism>
<feature type="region of interest" description="Disordered" evidence="2">
    <location>
        <begin position="106"/>
        <end position="127"/>
    </location>
</feature>
<feature type="domain" description="Metalloprotease TldD/E N-terminal" evidence="3">
    <location>
        <begin position="34"/>
        <end position="99"/>
    </location>
</feature>
<feature type="domain" description="Metalloprotease TldD/E C-terminal" evidence="4">
    <location>
        <begin position="243"/>
        <end position="475"/>
    </location>
</feature>
<reference evidence="5" key="1">
    <citation type="journal article" date="2014" name="Int. J. Syst. Evol. Microbiol.">
        <title>Complete genome sequence of Corynebacterium casei LMG S-19264T (=DSM 44701T), isolated from a smear-ripened cheese.</title>
        <authorList>
            <consortium name="US DOE Joint Genome Institute (JGI-PGF)"/>
            <person name="Walter F."/>
            <person name="Albersmeier A."/>
            <person name="Kalinowski J."/>
            <person name="Ruckert C."/>
        </authorList>
    </citation>
    <scope>NUCLEOTIDE SEQUENCE</scope>
    <source>
        <strain evidence="5">CGMCC 4.7308</strain>
    </source>
</reference>
<dbReference type="Proteomes" id="UP000655208">
    <property type="component" value="Unassembled WGS sequence"/>
</dbReference>
<dbReference type="EMBL" id="BMNA01000003">
    <property type="protein sequence ID" value="GGL96134.1"/>
    <property type="molecule type" value="Genomic_DNA"/>
</dbReference>
<dbReference type="PANTHER" id="PTHR43666">
    <property type="entry name" value="TLDD PROTEIN"/>
    <property type="match status" value="1"/>
</dbReference>
<dbReference type="PANTHER" id="PTHR43666:SF1">
    <property type="entry name" value="CONSERVED PROTEIN"/>
    <property type="match status" value="1"/>
</dbReference>
<dbReference type="AlphaFoldDB" id="A0A917SSW3"/>
<dbReference type="RefSeq" id="WP_188940916.1">
    <property type="nucleotide sequence ID" value="NZ_BMNA01000003.1"/>
</dbReference>
<dbReference type="InterPro" id="IPR035068">
    <property type="entry name" value="TldD/PmbA_N"/>
</dbReference>
<comment type="caution">
    <text evidence="5">The sequence shown here is derived from an EMBL/GenBank/DDBJ whole genome shotgun (WGS) entry which is preliminary data.</text>
</comment>
<evidence type="ECO:0000313" key="6">
    <source>
        <dbReference type="Proteomes" id="UP000655208"/>
    </source>
</evidence>
<dbReference type="Gene3D" id="3.30.2290.10">
    <property type="entry name" value="PmbA/TldD superfamily"/>
    <property type="match status" value="1"/>
</dbReference>
<dbReference type="GO" id="GO:0008237">
    <property type="term" value="F:metallopeptidase activity"/>
    <property type="evidence" value="ECO:0007669"/>
    <property type="project" value="InterPro"/>
</dbReference>
<evidence type="ECO:0000259" key="3">
    <source>
        <dbReference type="Pfam" id="PF01523"/>
    </source>
</evidence>
<protein>
    <submittedName>
        <fullName evidence="5">Peptidase</fullName>
    </submittedName>
</protein>
<dbReference type="InterPro" id="IPR002510">
    <property type="entry name" value="Metalloprtase-TldD/E_N"/>
</dbReference>
<keyword evidence="6" id="KW-1185">Reference proteome</keyword>
<dbReference type="SUPFAM" id="SSF111283">
    <property type="entry name" value="Putative modulator of DNA gyrase, PmbA/TldD"/>
    <property type="match status" value="1"/>
</dbReference>
<comment type="similarity">
    <text evidence="1">Belongs to the peptidase U62 family.</text>
</comment>
<gene>
    <name evidence="5" type="ORF">GCM10011594_14810</name>
</gene>
<evidence type="ECO:0000259" key="4">
    <source>
        <dbReference type="Pfam" id="PF19289"/>
    </source>
</evidence>
<dbReference type="GO" id="GO:0006508">
    <property type="term" value="P:proteolysis"/>
    <property type="evidence" value="ECO:0007669"/>
    <property type="project" value="InterPro"/>
</dbReference>
<evidence type="ECO:0000256" key="2">
    <source>
        <dbReference type="SAM" id="MobiDB-lite"/>
    </source>
</evidence>